<gene>
    <name evidence="6" type="ORF">P8609_03105</name>
</gene>
<accession>A0ABU1CC21</accession>
<dbReference type="SMART" id="SM00421">
    <property type="entry name" value="HTH_LUXR"/>
    <property type="match status" value="1"/>
</dbReference>
<dbReference type="PANTHER" id="PTHR43214:SF43">
    <property type="entry name" value="TWO-COMPONENT RESPONSE REGULATOR"/>
    <property type="match status" value="1"/>
</dbReference>
<evidence type="ECO:0000256" key="2">
    <source>
        <dbReference type="ARBA" id="ARBA00023125"/>
    </source>
</evidence>
<evidence type="ECO:0000313" key="6">
    <source>
        <dbReference type="EMBL" id="MDR0181959.1"/>
    </source>
</evidence>
<dbReference type="SUPFAM" id="SSF46894">
    <property type="entry name" value="C-terminal effector domain of the bipartite response regulators"/>
    <property type="match status" value="1"/>
</dbReference>
<name>A0ABU1CC21_9GAMM</name>
<keyword evidence="7" id="KW-1185">Reference proteome</keyword>
<dbReference type="SMART" id="SM00448">
    <property type="entry name" value="REC"/>
    <property type="match status" value="1"/>
</dbReference>
<evidence type="ECO:0000313" key="7">
    <source>
        <dbReference type="Proteomes" id="UP001233535"/>
    </source>
</evidence>
<dbReference type="InterPro" id="IPR011006">
    <property type="entry name" value="CheY-like_superfamily"/>
</dbReference>
<dbReference type="EMBL" id="JARUHG010000001">
    <property type="protein sequence ID" value="MDR0181959.1"/>
    <property type="molecule type" value="Genomic_DNA"/>
</dbReference>
<dbReference type="InterPro" id="IPR039420">
    <property type="entry name" value="WalR-like"/>
</dbReference>
<dbReference type="InterPro" id="IPR000792">
    <property type="entry name" value="Tscrpt_reg_LuxR_C"/>
</dbReference>
<feature type="modified residue" description="4-aspartylphosphate" evidence="3">
    <location>
        <position position="60"/>
    </location>
</feature>
<reference evidence="6 7" key="1">
    <citation type="submission" date="2023-04" db="EMBL/GenBank/DDBJ databases">
        <title>Lysobacter sp. strain UC isolated from soil sample.</title>
        <authorList>
            <person name="Choksket S."/>
            <person name="Harshvardhan F."/>
            <person name="Rana R."/>
            <person name="Patil P.B."/>
            <person name="Korpole S."/>
        </authorList>
    </citation>
    <scope>NUCLEOTIDE SEQUENCE [LARGE SCALE GENOMIC DNA]</scope>
    <source>
        <strain evidence="6 7">UC</strain>
    </source>
</reference>
<evidence type="ECO:0000256" key="1">
    <source>
        <dbReference type="ARBA" id="ARBA00022553"/>
    </source>
</evidence>
<dbReference type="CDD" id="cd06170">
    <property type="entry name" value="LuxR_C_like"/>
    <property type="match status" value="1"/>
</dbReference>
<dbReference type="Pfam" id="PF00196">
    <property type="entry name" value="GerE"/>
    <property type="match status" value="1"/>
</dbReference>
<dbReference type="PANTHER" id="PTHR43214">
    <property type="entry name" value="TWO-COMPONENT RESPONSE REGULATOR"/>
    <property type="match status" value="1"/>
</dbReference>
<dbReference type="Proteomes" id="UP001233535">
    <property type="component" value="Unassembled WGS sequence"/>
</dbReference>
<evidence type="ECO:0000259" key="4">
    <source>
        <dbReference type="PROSITE" id="PS50043"/>
    </source>
</evidence>
<dbReference type="CDD" id="cd17535">
    <property type="entry name" value="REC_NarL-like"/>
    <property type="match status" value="1"/>
</dbReference>
<organism evidence="6 7">
    <name type="scientific">Lysobacter arvi</name>
    <dbReference type="NCBI Taxonomy" id="3038776"/>
    <lineage>
        <taxon>Bacteria</taxon>
        <taxon>Pseudomonadati</taxon>
        <taxon>Pseudomonadota</taxon>
        <taxon>Gammaproteobacteria</taxon>
        <taxon>Lysobacterales</taxon>
        <taxon>Lysobacteraceae</taxon>
        <taxon>Lysobacter</taxon>
    </lineage>
</organism>
<dbReference type="Pfam" id="PF00072">
    <property type="entry name" value="Response_reg"/>
    <property type="match status" value="1"/>
</dbReference>
<dbReference type="InterPro" id="IPR016032">
    <property type="entry name" value="Sig_transdc_resp-reg_C-effctor"/>
</dbReference>
<proteinExistence type="predicted"/>
<keyword evidence="2" id="KW-0238">DNA-binding</keyword>
<dbReference type="PROSITE" id="PS50043">
    <property type="entry name" value="HTH_LUXR_2"/>
    <property type="match status" value="1"/>
</dbReference>
<evidence type="ECO:0000259" key="5">
    <source>
        <dbReference type="PROSITE" id="PS50110"/>
    </source>
</evidence>
<comment type="caution">
    <text evidence="6">The sequence shown here is derived from an EMBL/GenBank/DDBJ whole genome shotgun (WGS) entry which is preliminary data.</text>
</comment>
<feature type="domain" description="HTH luxR-type" evidence="4">
    <location>
        <begin position="141"/>
        <end position="206"/>
    </location>
</feature>
<dbReference type="PROSITE" id="PS00622">
    <property type="entry name" value="HTH_LUXR_1"/>
    <property type="match status" value="1"/>
</dbReference>
<dbReference type="PRINTS" id="PR00038">
    <property type="entry name" value="HTHLUXR"/>
</dbReference>
<feature type="domain" description="Response regulatory" evidence="5">
    <location>
        <begin position="9"/>
        <end position="125"/>
    </location>
</feature>
<dbReference type="RefSeq" id="WP_309261122.1">
    <property type="nucleotide sequence ID" value="NZ_JARUHG010000001.1"/>
</dbReference>
<evidence type="ECO:0000256" key="3">
    <source>
        <dbReference type="PROSITE-ProRule" id="PRU00169"/>
    </source>
</evidence>
<sequence>MTNAQRPIRILAVDDHPMLREGIAAVLSGEPDMELVGEAGNGREAIESFRACRPDIVLMDLQMPEVGGLEATVQIRREFPSARIIVLTTYTGDVQAVEALRAGAQGYLLKSSLRKELLDAIRTVMSGKRRIPPEVAAEIAEHSVEGALTAREREILRSVAAGNSNKMIAAQLGVSEETVKTHMKSILAKLGANDRTHAVTIALRRGILVF</sequence>
<dbReference type="PROSITE" id="PS50110">
    <property type="entry name" value="RESPONSE_REGULATORY"/>
    <property type="match status" value="1"/>
</dbReference>
<keyword evidence="1 3" id="KW-0597">Phosphoprotein</keyword>
<protein>
    <submittedName>
        <fullName evidence="6">Response regulator transcription factor</fullName>
    </submittedName>
</protein>
<dbReference type="InterPro" id="IPR058245">
    <property type="entry name" value="NreC/VraR/RcsB-like_REC"/>
</dbReference>
<dbReference type="SUPFAM" id="SSF52172">
    <property type="entry name" value="CheY-like"/>
    <property type="match status" value="1"/>
</dbReference>
<dbReference type="Gene3D" id="3.40.50.2300">
    <property type="match status" value="1"/>
</dbReference>
<dbReference type="InterPro" id="IPR001789">
    <property type="entry name" value="Sig_transdc_resp-reg_receiver"/>
</dbReference>